<evidence type="ECO:0000313" key="8">
    <source>
        <dbReference type="EMBL" id="CAD8952697.1"/>
    </source>
</evidence>
<dbReference type="AlphaFoldDB" id="A0A7S1DNB2"/>
<comment type="cofactor">
    <cofactor evidence="1 7">
        <name>pyridoxal 5'-phosphate</name>
        <dbReference type="ChEBI" id="CHEBI:597326"/>
    </cofactor>
</comment>
<evidence type="ECO:0000256" key="7">
    <source>
        <dbReference type="RuleBase" id="RU362118"/>
    </source>
</evidence>
<dbReference type="PANTHER" id="PTHR11808">
    <property type="entry name" value="TRANS-SULFURATION ENZYME FAMILY MEMBER"/>
    <property type="match status" value="1"/>
</dbReference>
<reference evidence="8" key="1">
    <citation type="submission" date="2021-01" db="EMBL/GenBank/DDBJ databases">
        <authorList>
            <person name="Corre E."/>
            <person name="Pelletier E."/>
            <person name="Niang G."/>
            <person name="Scheremetjew M."/>
            <person name="Finn R."/>
            <person name="Kale V."/>
            <person name="Holt S."/>
            <person name="Cochrane G."/>
            <person name="Meng A."/>
            <person name="Brown T."/>
            <person name="Cohen L."/>
        </authorList>
    </citation>
    <scope>NUCLEOTIDE SEQUENCE</scope>
    <source>
        <strain evidence="8">CCMP644</strain>
    </source>
</reference>
<evidence type="ECO:0000256" key="6">
    <source>
        <dbReference type="ARBA" id="ARBA00093596"/>
    </source>
</evidence>
<dbReference type="GO" id="GO:0005737">
    <property type="term" value="C:cytoplasm"/>
    <property type="evidence" value="ECO:0007669"/>
    <property type="project" value="TreeGrafter"/>
</dbReference>
<dbReference type="FunFam" id="3.90.1150.10:FF:000033">
    <property type="entry name" value="Cystathionine gamma-synthase"/>
    <property type="match status" value="1"/>
</dbReference>
<evidence type="ECO:0000256" key="4">
    <source>
        <dbReference type="ARBA" id="ARBA00093222"/>
    </source>
</evidence>
<dbReference type="InterPro" id="IPR015424">
    <property type="entry name" value="PyrdxlP-dep_Trfase"/>
</dbReference>
<dbReference type="CDD" id="cd00614">
    <property type="entry name" value="CGS_like"/>
    <property type="match status" value="1"/>
</dbReference>
<dbReference type="Gene3D" id="3.90.1150.10">
    <property type="entry name" value="Aspartate Aminotransferase, domain 1"/>
    <property type="match status" value="1"/>
</dbReference>
<dbReference type="FunFam" id="3.40.640.10:FF:000046">
    <property type="entry name" value="Cystathionine gamma-lyase"/>
    <property type="match status" value="1"/>
</dbReference>
<protein>
    <recommendedName>
        <fullName evidence="6">plant cystathionine gamma-synthase</fullName>
        <ecNumber evidence="6">2.5.1.160</ecNumber>
    </recommendedName>
</protein>
<dbReference type="Gene3D" id="3.40.640.10">
    <property type="entry name" value="Type I PLP-dependent aspartate aminotransferase-like (Major domain)"/>
    <property type="match status" value="1"/>
</dbReference>
<sequence>MGAVNVVYMALLAAGKHAVCHKTVYGPSRSLLENTMAKNFGVEASFVDTCDLQVVRDSIKPNTALVYLETPANPTVAISDIGAICELAHAVGALVCVDNTFCSPYLQTPLTLGADVVLHSLTKSISGHADVVGGMIVARDEAVYKRLRPMMVTLGACMDPNQAFLVRRGMKTLGLRMQAAQDNAIKVAEFLESHPKVAWVRYPGLESHPQHELGQRIMKGPGAMISFGVKGGLEGGRALLNAVELCVLAVSLGGVETLIQHPASMTHAKLSPEARLQGDVTDDLVRLSVGIEDAGEIIADLDQALARV</sequence>
<evidence type="ECO:0000256" key="3">
    <source>
        <dbReference type="ARBA" id="ARBA00060510"/>
    </source>
</evidence>
<comment type="catalytic activity">
    <reaction evidence="4">
        <text>O-succinyl-L-homoserine + L-cysteine = L,L-cystathionine + succinate + H(+)</text>
        <dbReference type="Rhea" id="RHEA:20397"/>
        <dbReference type="ChEBI" id="CHEBI:15378"/>
        <dbReference type="ChEBI" id="CHEBI:30031"/>
        <dbReference type="ChEBI" id="CHEBI:35235"/>
        <dbReference type="ChEBI" id="CHEBI:57661"/>
        <dbReference type="ChEBI" id="CHEBI:58161"/>
    </reaction>
</comment>
<comment type="catalytic activity">
    <reaction evidence="5">
        <text>O-phospho-L-homoserine + L-cysteine = L,L-cystathionine + phosphate</text>
        <dbReference type="Rhea" id="RHEA:80891"/>
        <dbReference type="ChEBI" id="CHEBI:35235"/>
        <dbReference type="ChEBI" id="CHEBI:43474"/>
        <dbReference type="ChEBI" id="CHEBI:57590"/>
        <dbReference type="ChEBI" id="CHEBI:58161"/>
        <dbReference type="EC" id="2.5.1.160"/>
    </reaction>
</comment>
<dbReference type="GO" id="GO:0019346">
    <property type="term" value="P:transsulfuration"/>
    <property type="evidence" value="ECO:0007669"/>
    <property type="project" value="InterPro"/>
</dbReference>
<comment type="pathway">
    <text evidence="3">Amino-acid biosynthesis; L-methionine biosynthesis via de novo pathway; L-cystathionine from O-succinyl-L-homoserine: step 1/1.</text>
</comment>
<proteinExistence type="inferred from homology"/>
<keyword evidence="2 7" id="KW-0663">Pyridoxal phosphate</keyword>
<evidence type="ECO:0000256" key="5">
    <source>
        <dbReference type="ARBA" id="ARBA00093261"/>
    </source>
</evidence>
<dbReference type="InterPro" id="IPR015421">
    <property type="entry name" value="PyrdxlP-dep_Trfase_major"/>
</dbReference>
<dbReference type="PANTHER" id="PTHR11808:SF80">
    <property type="entry name" value="CYSTATHIONINE GAMMA-LYASE"/>
    <property type="match status" value="1"/>
</dbReference>
<gene>
    <name evidence="8" type="ORF">HAND00432_LOCUS7233</name>
</gene>
<dbReference type="GO" id="GO:0030170">
    <property type="term" value="F:pyridoxal phosphate binding"/>
    <property type="evidence" value="ECO:0007669"/>
    <property type="project" value="InterPro"/>
</dbReference>
<dbReference type="EC" id="2.5.1.160" evidence="6"/>
<dbReference type="InterPro" id="IPR000277">
    <property type="entry name" value="Cys/Met-Metab_PyrdxlP-dep_enz"/>
</dbReference>
<dbReference type="GO" id="GO:0016846">
    <property type="term" value="F:carbon-sulfur lyase activity"/>
    <property type="evidence" value="ECO:0007669"/>
    <property type="project" value="TreeGrafter"/>
</dbReference>
<accession>A0A7S1DNB2</accession>
<name>A0A7S1DNB2_HEMAN</name>
<evidence type="ECO:0000256" key="2">
    <source>
        <dbReference type="ARBA" id="ARBA00022898"/>
    </source>
</evidence>
<organism evidence="8">
    <name type="scientific">Hemiselmis andersenii</name>
    <name type="common">Cryptophyte alga</name>
    <dbReference type="NCBI Taxonomy" id="464988"/>
    <lineage>
        <taxon>Eukaryota</taxon>
        <taxon>Cryptophyceae</taxon>
        <taxon>Cryptomonadales</taxon>
        <taxon>Hemiselmidaceae</taxon>
        <taxon>Hemiselmis</taxon>
    </lineage>
</organism>
<dbReference type="Pfam" id="PF01053">
    <property type="entry name" value="Cys_Met_Meta_PP"/>
    <property type="match status" value="1"/>
</dbReference>
<dbReference type="InterPro" id="IPR015422">
    <property type="entry name" value="PyrdxlP-dep_Trfase_small"/>
</dbReference>
<evidence type="ECO:0000256" key="1">
    <source>
        <dbReference type="ARBA" id="ARBA00001933"/>
    </source>
</evidence>
<dbReference type="EMBL" id="HBFX01012173">
    <property type="protein sequence ID" value="CAD8952697.1"/>
    <property type="molecule type" value="Transcribed_RNA"/>
</dbReference>
<dbReference type="SUPFAM" id="SSF53383">
    <property type="entry name" value="PLP-dependent transferases"/>
    <property type="match status" value="1"/>
</dbReference>
<comment type="similarity">
    <text evidence="7">Belongs to the trans-sulfuration enzymes family.</text>
</comment>
<dbReference type="GO" id="GO:0009086">
    <property type="term" value="P:methionine biosynthetic process"/>
    <property type="evidence" value="ECO:0007669"/>
    <property type="project" value="UniProtKB-ARBA"/>
</dbReference>